<name>A0A7S8J261_9BACT</name>
<evidence type="ECO:0000313" key="2">
    <source>
        <dbReference type="Proteomes" id="UP000593737"/>
    </source>
</evidence>
<dbReference type="Proteomes" id="UP000593737">
    <property type="component" value="Chromosome"/>
</dbReference>
<sequence>MEKPPSSMSTEDIAREFGKAITSAIPVAGGPLQVLVYKVHNLTFVMAFSYLCKVKN</sequence>
<dbReference type="EMBL" id="CP047423">
    <property type="protein sequence ID" value="QPD06408.1"/>
    <property type="molecule type" value="Genomic_DNA"/>
</dbReference>
<accession>A0A7S8J261</accession>
<dbReference type="AlphaFoldDB" id="A0A7S8J261"/>
<evidence type="ECO:0000313" key="1">
    <source>
        <dbReference type="EMBL" id="QPD06408.1"/>
    </source>
</evidence>
<dbReference type="KEGG" id="nkf:Nkreftii_004182"/>
<reference evidence="1 2" key="1">
    <citation type="journal article" date="2020" name="ISME J.">
        <title>Enrichment and physiological characterization of a novel comammox Nitrospira indicates ammonium inhibition of complete nitrification.</title>
        <authorList>
            <person name="Sakoula D."/>
            <person name="Koch H."/>
            <person name="Frank J."/>
            <person name="Jetten M.S.M."/>
            <person name="van Kessel M.A.H.J."/>
            <person name="Lucker S."/>
        </authorList>
    </citation>
    <scope>NUCLEOTIDE SEQUENCE [LARGE SCALE GENOMIC DNA]</scope>
    <source>
        <strain evidence="1">Comreactor17</strain>
    </source>
</reference>
<gene>
    <name evidence="1" type="ORF">Nkreftii_004182</name>
</gene>
<organism evidence="1 2">
    <name type="scientific">Candidatus Nitrospira kreftii</name>
    <dbReference type="NCBI Taxonomy" id="2652173"/>
    <lineage>
        <taxon>Bacteria</taxon>
        <taxon>Pseudomonadati</taxon>
        <taxon>Nitrospirota</taxon>
        <taxon>Nitrospiria</taxon>
        <taxon>Nitrospirales</taxon>
        <taxon>Nitrospiraceae</taxon>
        <taxon>Nitrospira</taxon>
    </lineage>
</organism>
<proteinExistence type="predicted"/>
<protein>
    <submittedName>
        <fullName evidence="1">Uncharacterized protein</fullName>
    </submittedName>
</protein>